<name>A0ABP0FNX9_CLALP</name>
<evidence type="ECO:0008006" key="4">
    <source>
        <dbReference type="Google" id="ProtNLM"/>
    </source>
</evidence>
<evidence type="ECO:0000313" key="3">
    <source>
        <dbReference type="Proteomes" id="UP001642483"/>
    </source>
</evidence>
<feature type="transmembrane region" description="Helical" evidence="1">
    <location>
        <begin position="6"/>
        <end position="31"/>
    </location>
</feature>
<dbReference type="EMBL" id="CAWYQH010000079">
    <property type="protein sequence ID" value="CAK8681335.1"/>
    <property type="molecule type" value="Genomic_DNA"/>
</dbReference>
<keyword evidence="1" id="KW-1133">Transmembrane helix</keyword>
<evidence type="ECO:0000256" key="1">
    <source>
        <dbReference type="SAM" id="Phobius"/>
    </source>
</evidence>
<organism evidence="2 3">
    <name type="scientific">Clavelina lepadiformis</name>
    <name type="common">Light-bulb sea squirt</name>
    <name type="synonym">Ascidia lepadiformis</name>
    <dbReference type="NCBI Taxonomy" id="159417"/>
    <lineage>
        <taxon>Eukaryota</taxon>
        <taxon>Metazoa</taxon>
        <taxon>Chordata</taxon>
        <taxon>Tunicata</taxon>
        <taxon>Ascidiacea</taxon>
        <taxon>Aplousobranchia</taxon>
        <taxon>Clavelinidae</taxon>
        <taxon>Clavelina</taxon>
    </lineage>
</organism>
<keyword evidence="1" id="KW-0812">Transmembrane</keyword>
<keyword evidence="3" id="KW-1185">Reference proteome</keyword>
<proteinExistence type="predicted"/>
<keyword evidence="1" id="KW-0472">Membrane</keyword>
<gene>
    <name evidence="2" type="ORF">CVLEPA_LOCUS11547</name>
</gene>
<dbReference type="Proteomes" id="UP001642483">
    <property type="component" value="Unassembled WGS sequence"/>
</dbReference>
<reference evidence="2 3" key="1">
    <citation type="submission" date="2024-02" db="EMBL/GenBank/DDBJ databases">
        <authorList>
            <person name="Daric V."/>
            <person name="Darras S."/>
        </authorList>
    </citation>
    <scope>NUCLEOTIDE SEQUENCE [LARGE SCALE GENOMIC DNA]</scope>
</reference>
<sequence length="95" mass="11336">MDDLPLIFPLFIILVFSVVFLVCFYVCIRFVWITLRMPFPDMLLRITALFRYSFFVFALVTFFMANNFRIFPTVGFTILKTWKFAVQLKLSLKQS</sequence>
<comment type="caution">
    <text evidence="2">The sequence shown here is derived from an EMBL/GenBank/DDBJ whole genome shotgun (WGS) entry which is preliminary data.</text>
</comment>
<accession>A0ABP0FNX9</accession>
<feature type="transmembrane region" description="Helical" evidence="1">
    <location>
        <begin position="43"/>
        <end position="65"/>
    </location>
</feature>
<evidence type="ECO:0000313" key="2">
    <source>
        <dbReference type="EMBL" id="CAK8681335.1"/>
    </source>
</evidence>
<protein>
    <recommendedName>
        <fullName evidence="4">ATP synthase F0 subunit 8</fullName>
    </recommendedName>
</protein>